<dbReference type="FunFam" id="3.20.20.140:FF:000004">
    <property type="entry name" value="N-acetylglucosamine-6-phosphate deacetylase"/>
    <property type="match status" value="1"/>
</dbReference>
<comment type="pathway">
    <text evidence="8">Amino-sugar metabolism; N-acetylneuraminate degradation; D-fructose 6-phosphate from N-acetylneuraminate: step 4/5.</text>
</comment>
<dbReference type="SUPFAM" id="SSF51556">
    <property type="entry name" value="Metallo-dependent hydrolases"/>
    <property type="match status" value="1"/>
</dbReference>
<evidence type="ECO:0000256" key="8">
    <source>
        <dbReference type="ARBA" id="ARBA00060590"/>
    </source>
</evidence>
<feature type="binding site" evidence="11">
    <location>
        <position position="225"/>
    </location>
    <ligand>
        <name>substrate</name>
    </ligand>
</feature>
<proteinExistence type="inferred from homology"/>
<dbReference type="InterPro" id="IPR032466">
    <property type="entry name" value="Metal_Hydrolase"/>
</dbReference>
<dbReference type="EMBL" id="SOAZ01000017">
    <property type="protein sequence ID" value="TDT51883.1"/>
    <property type="molecule type" value="Genomic_DNA"/>
</dbReference>
<feature type="binding site" evidence="12">
    <location>
        <position position="193"/>
    </location>
    <ligand>
        <name>Zn(2+)</name>
        <dbReference type="ChEBI" id="CHEBI:29105"/>
    </ligand>
</feature>
<feature type="binding site" evidence="11">
    <location>
        <begin position="217"/>
        <end position="218"/>
    </location>
    <ligand>
        <name>substrate</name>
    </ligand>
</feature>
<feature type="binding site" evidence="11">
    <location>
        <begin position="304"/>
        <end position="306"/>
    </location>
    <ligand>
        <name>substrate</name>
    </ligand>
</feature>
<dbReference type="InterPro" id="IPR006680">
    <property type="entry name" value="Amidohydro-rel"/>
</dbReference>
<comment type="catalytic activity">
    <reaction evidence="7">
        <text>N-acetyl-D-glucosamine 6-phosphate + H2O = D-glucosamine 6-phosphate + acetate</text>
        <dbReference type="Rhea" id="RHEA:22936"/>
        <dbReference type="ChEBI" id="CHEBI:15377"/>
        <dbReference type="ChEBI" id="CHEBI:30089"/>
        <dbReference type="ChEBI" id="CHEBI:57513"/>
        <dbReference type="ChEBI" id="CHEBI:58725"/>
        <dbReference type="EC" id="3.5.1.25"/>
    </reaction>
</comment>
<evidence type="ECO:0000256" key="1">
    <source>
        <dbReference type="ARBA" id="ARBA00010716"/>
    </source>
</evidence>
<organism evidence="14 15">
    <name type="scientific">Fonticella tunisiensis</name>
    <dbReference type="NCBI Taxonomy" id="1096341"/>
    <lineage>
        <taxon>Bacteria</taxon>
        <taxon>Bacillati</taxon>
        <taxon>Bacillota</taxon>
        <taxon>Clostridia</taxon>
        <taxon>Eubacteriales</taxon>
        <taxon>Clostridiaceae</taxon>
        <taxon>Fonticella</taxon>
    </lineage>
</organism>
<comment type="cofactor">
    <cofactor evidence="12">
        <name>a divalent metal cation</name>
        <dbReference type="ChEBI" id="CHEBI:60240"/>
    </cofactor>
    <text evidence="12">Binds 1 divalent metal cation per subunit.</text>
</comment>
<dbReference type="Gene3D" id="2.30.40.10">
    <property type="entry name" value="Urease, subunit C, domain 1"/>
    <property type="match status" value="1"/>
</dbReference>
<keyword evidence="5 9" id="KW-0378">Hydrolase</keyword>
<evidence type="ECO:0000313" key="15">
    <source>
        <dbReference type="Proteomes" id="UP000295325"/>
    </source>
</evidence>
<evidence type="ECO:0000256" key="9">
    <source>
        <dbReference type="PIRNR" id="PIRNR038994"/>
    </source>
</evidence>
<dbReference type="GO" id="GO:0046872">
    <property type="term" value="F:metal ion binding"/>
    <property type="evidence" value="ECO:0007669"/>
    <property type="project" value="UniProtKB-KW"/>
</dbReference>
<evidence type="ECO:0000256" key="5">
    <source>
        <dbReference type="ARBA" id="ARBA00022801"/>
    </source>
</evidence>
<dbReference type="OrthoDB" id="9776488at2"/>
<evidence type="ECO:0000256" key="11">
    <source>
        <dbReference type="PIRSR" id="PIRSR038994-2"/>
    </source>
</evidence>
<evidence type="ECO:0000259" key="13">
    <source>
        <dbReference type="Pfam" id="PF01979"/>
    </source>
</evidence>
<dbReference type="AlphaFoldDB" id="A0A4R7KAJ1"/>
<feature type="binding site" evidence="11">
    <location>
        <position position="141"/>
    </location>
    <ligand>
        <name>substrate</name>
    </ligand>
</feature>
<dbReference type="PANTHER" id="PTHR11113">
    <property type="entry name" value="N-ACETYLGLUCOSAMINE-6-PHOSPHATE DEACETYLASE"/>
    <property type="match status" value="1"/>
</dbReference>
<evidence type="ECO:0000256" key="4">
    <source>
        <dbReference type="ARBA" id="ARBA00022723"/>
    </source>
</evidence>
<comment type="similarity">
    <text evidence="1 9">Belongs to the metallo-dependent hydrolases superfamily. NagA family.</text>
</comment>
<dbReference type="InterPro" id="IPR003764">
    <property type="entry name" value="GlcNAc_6-P_deAcase"/>
</dbReference>
<dbReference type="Gene3D" id="3.20.20.140">
    <property type="entry name" value="Metal-dependent hydrolases"/>
    <property type="match status" value="1"/>
</dbReference>
<feature type="domain" description="Amidohydrolase-related" evidence="13">
    <location>
        <begin position="51"/>
        <end position="377"/>
    </location>
</feature>
<keyword evidence="15" id="KW-1185">Reference proteome</keyword>
<dbReference type="InterPro" id="IPR011059">
    <property type="entry name" value="Metal-dep_hydrolase_composite"/>
</dbReference>
<evidence type="ECO:0000256" key="12">
    <source>
        <dbReference type="PIRSR" id="PIRSR038994-3"/>
    </source>
</evidence>
<evidence type="ECO:0000313" key="14">
    <source>
        <dbReference type="EMBL" id="TDT51883.1"/>
    </source>
</evidence>
<feature type="binding site" evidence="11">
    <location>
        <position position="248"/>
    </location>
    <ligand>
        <name>substrate</name>
    </ligand>
</feature>
<accession>A0A4R7KAJ1</accession>
<keyword evidence="4 12" id="KW-0479">Metal-binding</keyword>
<keyword evidence="6 9" id="KW-0119">Carbohydrate metabolism</keyword>
<feature type="binding site" evidence="12">
    <location>
        <position position="214"/>
    </location>
    <ligand>
        <name>Zn(2+)</name>
        <dbReference type="ChEBI" id="CHEBI:29105"/>
    </ligand>
</feature>
<dbReference type="Proteomes" id="UP000295325">
    <property type="component" value="Unassembled WGS sequence"/>
</dbReference>
<dbReference type="PIRSF" id="PIRSF038994">
    <property type="entry name" value="NagA"/>
    <property type="match status" value="1"/>
</dbReference>
<name>A0A4R7KAJ1_9CLOT</name>
<dbReference type="PANTHER" id="PTHR11113:SF14">
    <property type="entry name" value="N-ACETYLGLUCOSAMINE-6-PHOSPHATE DEACETYLASE"/>
    <property type="match status" value="1"/>
</dbReference>
<protein>
    <recommendedName>
        <fullName evidence="3">N-acetylglucosamine-6-phosphate deacetylase</fullName>
        <ecNumber evidence="2">3.5.1.25</ecNumber>
    </recommendedName>
</protein>
<dbReference type="EC" id="3.5.1.25" evidence="2"/>
<evidence type="ECO:0000256" key="10">
    <source>
        <dbReference type="PIRSR" id="PIRSR038994-1"/>
    </source>
</evidence>
<dbReference type="CDD" id="cd00854">
    <property type="entry name" value="NagA"/>
    <property type="match status" value="1"/>
</dbReference>
<sequence>MKAIINGKIIMENEVISGKALLFDEKINGIVDREALNDFENLEIIDAEDNYVSPGLIDVHIHGSGGRDTMEGTMEALETISRSIAGNGVTSFLPTTMTMDRESIYRAFDAVREAMKINMPGAQVLGTHMEGPFINEKYKGAQNPKYIVEPDYDFIKDYLDVIKILTFAPEKDENHKFIDKMKEHEEIVLSIGHSNATYAQAMEAIERGVRHVTHTFNAMTPLNHREPGIVGAAFRSNITCELIADTIHVHPAVFKILKDIKGNDKVVLITDCMMAGCMEDGVYELGGQKVVVKDRAARLEDGTLAGSVLTLNRAIKNMLDNTDLEVYEAVAMASLNPARVIGMDDVKGSIKKGKDADLVIFDDEFNAITTIVKGNTVFNKR</sequence>
<dbReference type="GO" id="GO:0006046">
    <property type="term" value="P:N-acetylglucosamine catabolic process"/>
    <property type="evidence" value="ECO:0007669"/>
    <property type="project" value="TreeGrafter"/>
</dbReference>
<gene>
    <name evidence="14" type="ORF">EDD71_11718</name>
</gene>
<dbReference type="SUPFAM" id="SSF51338">
    <property type="entry name" value="Composite domain of metallo-dependent hydrolases"/>
    <property type="match status" value="1"/>
</dbReference>
<evidence type="ECO:0000256" key="2">
    <source>
        <dbReference type="ARBA" id="ARBA00011899"/>
    </source>
</evidence>
<evidence type="ECO:0000256" key="3">
    <source>
        <dbReference type="ARBA" id="ARBA00018029"/>
    </source>
</evidence>
<dbReference type="Pfam" id="PF01979">
    <property type="entry name" value="Amidohydro_1"/>
    <property type="match status" value="1"/>
</dbReference>
<feature type="binding site" evidence="12">
    <location>
        <position position="130"/>
    </location>
    <ligand>
        <name>Zn(2+)</name>
        <dbReference type="ChEBI" id="CHEBI:29105"/>
    </ligand>
</feature>
<feature type="active site" description="Proton donor/acceptor" evidence="10">
    <location>
        <position position="271"/>
    </location>
</feature>
<evidence type="ECO:0000256" key="7">
    <source>
        <dbReference type="ARBA" id="ARBA00047647"/>
    </source>
</evidence>
<comment type="caution">
    <text evidence="14">The sequence shown here is derived from an EMBL/GenBank/DDBJ whole genome shotgun (WGS) entry which is preliminary data.</text>
</comment>
<dbReference type="GO" id="GO:0008448">
    <property type="term" value="F:N-acetylglucosamine-6-phosphate deacetylase activity"/>
    <property type="evidence" value="ECO:0007669"/>
    <property type="project" value="UniProtKB-EC"/>
</dbReference>
<reference evidence="14 15" key="1">
    <citation type="submission" date="2019-03" db="EMBL/GenBank/DDBJ databases">
        <title>Genomic Encyclopedia of Type Strains, Phase IV (KMG-IV): sequencing the most valuable type-strain genomes for metagenomic binning, comparative biology and taxonomic classification.</title>
        <authorList>
            <person name="Goeker M."/>
        </authorList>
    </citation>
    <scope>NUCLEOTIDE SEQUENCE [LARGE SCALE GENOMIC DNA]</scope>
    <source>
        <strain evidence="14 15">DSM 24455</strain>
    </source>
</reference>
<dbReference type="RefSeq" id="WP_133628618.1">
    <property type="nucleotide sequence ID" value="NZ_SOAZ01000017.1"/>
</dbReference>
<dbReference type="NCBIfam" id="TIGR00221">
    <property type="entry name" value="nagA"/>
    <property type="match status" value="1"/>
</dbReference>
<evidence type="ECO:0000256" key="6">
    <source>
        <dbReference type="ARBA" id="ARBA00023277"/>
    </source>
</evidence>